<name>A0A101QML6_STRCK</name>
<protein>
    <recommendedName>
        <fullName evidence="1">Glycine-rich domain-containing protein</fullName>
    </recommendedName>
</protein>
<dbReference type="InterPro" id="IPR049304">
    <property type="entry name" value="Gly_rich_dom"/>
</dbReference>
<gene>
    <name evidence="2" type="ORF">AQJ11_03270</name>
</gene>
<feature type="domain" description="Glycine-rich" evidence="1">
    <location>
        <begin position="47"/>
        <end position="238"/>
    </location>
</feature>
<dbReference type="EMBL" id="LMWP01000002">
    <property type="protein sequence ID" value="KUN32695.1"/>
    <property type="molecule type" value="Genomic_DNA"/>
</dbReference>
<sequence length="240" mass="22583">MSRACADGNYFEINDDGELTMVPGSMGLRQILTFKTPGTFTFKKENYPWLSRVRVIVQGAGGGSAGANAASGQCIVRPGGAAGGYAESLIEASALGATETIVVGAGGVAGTGNAAGSAGGSSSFGGFAIANGGDGGTAFQNSATSLDAVSGVTGTVANTGNVIASGGGAGGGAIRLSATQGLGGAGGDSRLGFGGLARSTEGPGTTSRGWGGGAGGPVSYGAAESGADGGGGIVIVELYG</sequence>
<proteinExistence type="predicted"/>
<evidence type="ECO:0000259" key="1">
    <source>
        <dbReference type="Pfam" id="PF21722"/>
    </source>
</evidence>
<comment type="caution">
    <text evidence="2">The sequence shown here is derived from an EMBL/GenBank/DDBJ whole genome shotgun (WGS) entry which is preliminary data.</text>
</comment>
<organism evidence="2 3">
    <name type="scientific">Streptomyces corchorusii</name>
    <name type="common">Streptomyces chibaensis</name>
    <dbReference type="NCBI Taxonomy" id="1903"/>
    <lineage>
        <taxon>Bacteria</taxon>
        <taxon>Bacillati</taxon>
        <taxon>Actinomycetota</taxon>
        <taxon>Actinomycetes</taxon>
        <taxon>Kitasatosporales</taxon>
        <taxon>Streptomycetaceae</taxon>
        <taxon>Streptomyces</taxon>
    </lineage>
</organism>
<dbReference type="Pfam" id="PF21722">
    <property type="entry name" value="Gly_rich_2"/>
    <property type="match status" value="1"/>
</dbReference>
<reference evidence="2 3" key="1">
    <citation type="submission" date="2015-10" db="EMBL/GenBank/DDBJ databases">
        <title>Draft genome sequence of Streptomyces corchorusii DSM 40340, type strain for the species Streptomyces corchorusii.</title>
        <authorList>
            <person name="Ruckert C."/>
            <person name="Winkler A."/>
            <person name="Kalinowski J."/>
            <person name="Kampfer P."/>
            <person name="Glaeser S."/>
        </authorList>
    </citation>
    <scope>NUCLEOTIDE SEQUENCE [LARGE SCALE GENOMIC DNA]</scope>
    <source>
        <strain evidence="2 3">DSM 40340</strain>
    </source>
</reference>
<dbReference type="Proteomes" id="UP000053398">
    <property type="component" value="Unassembled WGS sequence"/>
</dbReference>
<evidence type="ECO:0000313" key="2">
    <source>
        <dbReference type="EMBL" id="KUN32695.1"/>
    </source>
</evidence>
<evidence type="ECO:0000313" key="3">
    <source>
        <dbReference type="Proteomes" id="UP000053398"/>
    </source>
</evidence>
<dbReference type="AlphaFoldDB" id="A0A101QML6"/>
<keyword evidence="3" id="KW-1185">Reference proteome</keyword>
<accession>A0A101QML6</accession>